<name>A0A722K7N3_SALER</name>
<dbReference type="EMBL" id="DAAQDW010000001">
    <property type="protein sequence ID" value="HAD8887966.1"/>
    <property type="molecule type" value="Genomic_DNA"/>
</dbReference>
<gene>
    <name evidence="1" type="ORF">G1355_01570</name>
    <name evidence="2" type="ORF">G1366_01570</name>
</gene>
<dbReference type="EMBL" id="DAAQFP010000001">
    <property type="protein sequence ID" value="HAD9107082.1"/>
    <property type="molecule type" value="Genomic_DNA"/>
</dbReference>
<reference evidence="1" key="1">
    <citation type="journal article" date="2018" name="Genome Biol.">
        <title>SKESA: strategic k-mer extension for scrupulous assemblies.</title>
        <authorList>
            <person name="Souvorov A."/>
            <person name="Agarwala R."/>
            <person name="Lipman D.J."/>
        </authorList>
    </citation>
    <scope>NUCLEOTIDE SEQUENCE</scope>
    <source>
        <strain evidence="1">R16.0267</strain>
        <strain evidence="2">R16.0268</strain>
    </source>
</reference>
<evidence type="ECO:0000313" key="1">
    <source>
        <dbReference type="EMBL" id="HAD8887966.1"/>
    </source>
</evidence>
<proteinExistence type="predicted"/>
<dbReference type="AlphaFoldDB" id="A0A722K7N3"/>
<organism evidence="1">
    <name type="scientific">Salmonella enterica</name>
    <name type="common">Salmonella choleraesuis</name>
    <dbReference type="NCBI Taxonomy" id="28901"/>
    <lineage>
        <taxon>Bacteria</taxon>
        <taxon>Pseudomonadati</taxon>
        <taxon>Pseudomonadota</taxon>
        <taxon>Gammaproteobacteria</taxon>
        <taxon>Enterobacterales</taxon>
        <taxon>Enterobacteriaceae</taxon>
        <taxon>Salmonella</taxon>
    </lineage>
</organism>
<protein>
    <submittedName>
        <fullName evidence="1">Uncharacterized protein</fullName>
    </submittedName>
</protein>
<sequence length="65" mass="7877">MYRHHIIFYWPYLAYFRVTHFTLIQPFSAYKTLNDSLFYHHGDANDLFCAGNAFFFTAAKRDFRT</sequence>
<accession>A0A722K7N3</accession>
<comment type="caution">
    <text evidence="1">The sequence shown here is derived from an EMBL/GenBank/DDBJ whole genome shotgun (WGS) entry which is preliminary data.</text>
</comment>
<evidence type="ECO:0000313" key="2">
    <source>
        <dbReference type="EMBL" id="HAD9107082.1"/>
    </source>
</evidence>
<reference evidence="1" key="2">
    <citation type="submission" date="2019-01" db="EMBL/GenBank/DDBJ databases">
        <authorList>
            <consortium name="NCBI Pathogen Detection Project"/>
        </authorList>
    </citation>
    <scope>NUCLEOTIDE SEQUENCE</scope>
    <source>
        <strain evidence="1">R16.0267</strain>
        <strain evidence="2">R16.0268</strain>
    </source>
</reference>